<comment type="similarity">
    <text evidence="1">Belongs to the 'phage' integrase family.</text>
</comment>
<dbReference type="EMBL" id="JANIBC010000018">
    <property type="protein sequence ID" value="MCQ8186447.1"/>
    <property type="molecule type" value="Genomic_DNA"/>
</dbReference>
<sequence>MAKRDDPDRYLIRRNGWWHYRRMVPKRLRTFYERGDLWVSLGTRERDQARERRDALAAADDEHWHVLKEKLRLEAAGHEMTIEDALKRYELAKARALSLGFRYKPAHELADPAMLEELVRRALAAGERSTSKGELLPKVVEAVLGGVAEPQVTVTKAMELYRTKIAVGELRQKSDAQKKLWEQTKERSVRYFVDVVGDLPMNDITREHAQTYFAWWNDEITPSDNNPKPKSPKTAARHFGDMRDLYRRYYTYHGEEGRLNPFRELNFKDKRAKRKKRPAFSDEWVRTRVLDREAWAGLSDELFLVTMILIETGCRPGEVINLRPQDIVLAAPVPHLVIPVRDDREIKAAESEREIPLVGVALEAARRAPRGFPKYHDKTNAFSAALGAAFKRRKLFETTDHVIYSFRHSFESRMKEAGVDYELRCLLMGHDIKRPNYGDGGSMAYRAKALEKIAHPYEESLFSAFAGNV</sequence>
<proteinExistence type="inferred from homology"/>
<evidence type="ECO:0000256" key="1">
    <source>
        <dbReference type="ARBA" id="ARBA00008857"/>
    </source>
</evidence>
<dbReference type="SUPFAM" id="SSF56349">
    <property type="entry name" value="DNA breaking-rejoining enzymes"/>
    <property type="match status" value="1"/>
</dbReference>
<dbReference type="PANTHER" id="PTHR30349">
    <property type="entry name" value="PHAGE INTEGRASE-RELATED"/>
    <property type="match status" value="1"/>
</dbReference>
<evidence type="ECO:0000256" key="4">
    <source>
        <dbReference type="ARBA" id="ARBA00023172"/>
    </source>
</evidence>
<dbReference type="Proteomes" id="UP001142610">
    <property type="component" value="Unassembled WGS sequence"/>
</dbReference>
<dbReference type="RefSeq" id="WP_256620368.1">
    <property type="nucleotide sequence ID" value="NZ_JANIBC010000018.1"/>
</dbReference>
<evidence type="ECO:0000256" key="3">
    <source>
        <dbReference type="ARBA" id="ARBA00023125"/>
    </source>
</evidence>
<dbReference type="InterPro" id="IPR011010">
    <property type="entry name" value="DNA_brk_join_enz"/>
</dbReference>
<dbReference type="GO" id="GO:0003677">
    <property type="term" value="F:DNA binding"/>
    <property type="evidence" value="ECO:0007669"/>
    <property type="project" value="UniProtKB-KW"/>
</dbReference>
<comment type="caution">
    <text evidence="6">The sequence shown here is derived from an EMBL/GenBank/DDBJ whole genome shotgun (WGS) entry which is preliminary data.</text>
</comment>
<keyword evidence="2" id="KW-0229">DNA integration</keyword>
<keyword evidence="4" id="KW-0233">DNA recombination</keyword>
<dbReference type="InterPro" id="IPR013762">
    <property type="entry name" value="Integrase-like_cat_sf"/>
</dbReference>
<evidence type="ECO:0000313" key="7">
    <source>
        <dbReference type="Proteomes" id="UP001142610"/>
    </source>
</evidence>
<dbReference type="Gene3D" id="1.10.150.130">
    <property type="match status" value="1"/>
</dbReference>
<dbReference type="GO" id="GO:0006310">
    <property type="term" value="P:DNA recombination"/>
    <property type="evidence" value="ECO:0007669"/>
    <property type="project" value="UniProtKB-KW"/>
</dbReference>
<dbReference type="AlphaFoldDB" id="A0A9X2LB64"/>
<reference evidence="6" key="1">
    <citation type="submission" date="2022-07" db="EMBL/GenBank/DDBJ databases">
        <title>Parvularcula maris sp. nov., an algicidal bacterium isolated from seawater.</title>
        <authorList>
            <person name="Li F."/>
        </authorList>
    </citation>
    <scope>NUCLEOTIDE SEQUENCE</scope>
    <source>
        <strain evidence="6">BGMRC 0090</strain>
    </source>
</reference>
<dbReference type="PROSITE" id="PS51898">
    <property type="entry name" value="TYR_RECOMBINASE"/>
    <property type="match status" value="1"/>
</dbReference>
<dbReference type="InterPro" id="IPR050090">
    <property type="entry name" value="Tyrosine_recombinase_XerCD"/>
</dbReference>
<feature type="domain" description="Tyr recombinase" evidence="5">
    <location>
        <begin position="275"/>
        <end position="458"/>
    </location>
</feature>
<accession>A0A9X2LB64</accession>
<dbReference type="Pfam" id="PF20172">
    <property type="entry name" value="DUF6538"/>
    <property type="match status" value="1"/>
</dbReference>
<keyword evidence="7" id="KW-1185">Reference proteome</keyword>
<keyword evidence="3" id="KW-0238">DNA-binding</keyword>
<dbReference type="PANTHER" id="PTHR30349:SF41">
    <property type="entry name" value="INTEGRASE_RECOMBINASE PROTEIN MJ0367-RELATED"/>
    <property type="match status" value="1"/>
</dbReference>
<evidence type="ECO:0000313" key="6">
    <source>
        <dbReference type="EMBL" id="MCQ8186447.1"/>
    </source>
</evidence>
<dbReference type="InterPro" id="IPR002104">
    <property type="entry name" value="Integrase_catalytic"/>
</dbReference>
<name>A0A9X2LB64_9PROT</name>
<dbReference type="InterPro" id="IPR010998">
    <property type="entry name" value="Integrase_recombinase_N"/>
</dbReference>
<organism evidence="6 7">
    <name type="scientific">Parvularcula maris</name>
    <dbReference type="NCBI Taxonomy" id="2965077"/>
    <lineage>
        <taxon>Bacteria</taxon>
        <taxon>Pseudomonadati</taxon>
        <taxon>Pseudomonadota</taxon>
        <taxon>Alphaproteobacteria</taxon>
        <taxon>Parvularculales</taxon>
        <taxon>Parvularculaceae</taxon>
        <taxon>Parvularcula</taxon>
    </lineage>
</organism>
<evidence type="ECO:0000256" key="2">
    <source>
        <dbReference type="ARBA" id="ARBA00022908"/>
    </source>
</evidence>
<protein>
    <submittedName>
        <fullName evidence="6">Integrase</fullName>
    </submittedName>
</protein>
<dbReference type="InterPro" id="IPR046668">
    <property type="entry name" value="DUF6538"/>
</dbReference>
<dbReference type="GO" id="GO:0015074">
    <property type="term" value="P:DNA integration"/>
    <property type="evidence" value="ECO:0007669"/>
    <property type="project" value="UniProtKB-KW"/>
</dbReference>
<gene>
    <name evidence="6" type="ORF">NOG11_13780</name>
</gene>
<dbReference type="Gene3D" id="1.10.443.10">
    <property type="entry name" value="Intergrase catalytic core"/>
    <property type="match status" value="1"/>
</dbReference>
<evidence type="ECO:0000259" key="5">
    <source>
        <dbReference type="PROSITE" id="PS51898"/>
    </source>
</evidence>